<dbReference type="Pfam" id="PF00905">
    <property type="entry name" value="Transpeptidase"/>
    <property type="match status" value="1"/>
</dbReference>
<keyword evidence="2" id="KW-0472">Membrane</keyword>
<feature type="transmembrane region" description="Helical" evidence="2">
    <location>
        <begin position="312"/>
        <end position="334"/>
    </location>
</feature>
<gene>
    <name evidence="5" type="ORF">SAMN05421503_0967</name>
</gene>
<dbReference type="CDD" id="cd07341">
    <property type="entry name" value="M56_BlaR1_MecR1_like"/>
    <property type="match status" value="1"/>
</dbReference>
<dbReference type="Gene3D" id="3.40.710.10">
    <property type="entry name" value="DD-peptidase/beta-lactamase superfamily"/>
    <property type="match status" value="1"/>
</dbReference>
<dbReference type="Pfam" id="PF05569">
    <property type="entry name" value="Peptidase_M56"/>
    <property type="match status" value="1"/>
</dbReference>
<dbReference type="EMBL" id="OBEK01000001">
    <property type="protein sequence ID" value="SNZ05506.1"/>
    <property type="molecule type" value="Genomic_DNA"/>
</dbReference>
<name>A0A285NC23_9BACI</name>
<feature type="transmembrane region" description="Helical" evidence="2">
    <location>
        <begin position="215"/>
        <end position="236"/>
    </location>
</feature>
<reference evidence="6" key="1">
    <citation type="submission" date="2017-09" db="EMBL/GenBank/DDBJ databases">
        <authorList>
            <person name="Varghese N."/>
            <person name="Submissions S."/>
        </authorList>
    </citation>
    <scope>NUCLEOTIDE SEQUENCE [LARGE SCALE GENOMIC DNA]</scope>
    <source>
        <strain evidence="6">CGMCC 1.8913</strain>
    </source>
</reference>
<dbReference type="InterPro" id="IPR008756">
    <property type="entry name" value="Peptidase_M56"/>
</dbReference>
<proteinExistence type="inferred from homology"/>
<dbReference type="InterPro" id="IPR052173">
    <property type="entry name" value="Beta-lactam_resp_regulator"/>
</dbReference>
<keyword evidence="6" id="KW-1185">Reference proteome</keyword>
<feature type="transmembrane region" description="Helical" evidence="2">
    <location>
        <begin position="35"/>
        <end position="54"/>
    </location>
</feature>
<dbReference type="Proteomes" id="UP000219356">
    <property type="component" value="Unassembled WGS sequence"/>
</dbReference>
<evidence type="ECO:0000313" key="5">
    <source>
        <dbReference type="EMBL" id="SNZ05506.1"/>
    </source>
</evidence>
<keyword evidence="2" id="KW-1133">Transmembrane helix</keyword>
<evidence type="ECO:0000256" key="2">
    <source>
        <dbReference type="SAM" id="Phobius"/>
    </source>
</evidence>
<accession>A0A285NC23</accession>
<evidence type="ECO:0000259" key="4">
    <source>
        <dbReference type="Pfam" id="PF05569"/>
    </source>
</evidence>
<evidence type="ECO:0000313" key="6">
    <source>
        <dbReference type="Proteomes" id="UP000219356"/>
    </source>
</evidence>
<sequence length="588" mass="67490">MTFAELLLVMILSSATIGIILFIRRFLAGQLAPAWRYYLWFFLLGTLMLPFFPFKQFSMKHSLSIHHGHKVNIVSNSVSTDTHHTGWMNNFGTSVARINIPLLDELTKAVWITGVVIGLIVLLLTQLRLMLLINRAKPVHDKEINEIFLTCKTQLSIRKKIKLKQSAAVTSPFICGFFNTYLILPAATEKGSSLTNIKNVTLHELHHYKSRHVHWNYFFLFATVLHWFNPFVWYALKEMRLDREIACDAAVMRSLGNREEKNLDYGRTILHYAERLKQPQPDQIINSIRSSKRHLKKRIFHITCGIQYAKNLIWKTVVIFIVLGIVIASQIPVFSAASSSGEQYNIDGKNVAEEDLNRFFNSERSTFVLYSMKADKYYIHNKKQSMQRVSPNSTYKIFSALIALEAGVIQPTATDVEWDGSNYAYKTWNQNQNLQSAMKNSVTWYFQYLDQQVGKKTIQDMLEKYRYGNMDTSAKNFWLESSLKIAPFEQVELLRDFNKNSFGVKPAYRKAVKASMMLEKKGDAVLYGKTGTGIVNGKALNGWFIGFVETKSDTYYFAMNLRNGNGNATGSNAAKITLRILEEKQIYK</sequence>
<evidence type="ECO:0000256" key="1">
    <source>
        <dbReference type="ARBA" id="ARBA00011075"/>
    </source>
</evidence>
<dbReference type="NCBIfam" id="NF000326">
    <property type="entry name" value="blaR1_generic"/>
    <property type="match status" value="1"/>
</dbReference>
<feature type="transmembrane region" description="Helical" evidence="2">
    <location>
        <begin position="109"/>
        <end position="127"/>
    </location>
</feature>
<comment type="similarity">
    <text evidence="1">Belongs to the peptidase M56 family.</text>
</comment>
<feature type="domain" description="Penicillin-binding protein transpeptidase" evidence="3">
    <location>
        <begin position="381"/>
        <end position="582"/>
    </location>
</feature>
<dbReference type="InterPro" id="IPR001460">
    <property type="entry name" value="PCN-bd_Tpept"/>
</dbReference>
<dbReference type="GO" id="GO:0008658">
    <property type="term" value="F:penicillin binding"/>
    <property type="evidence" value="ECO:0007669"/>
    <property type="project" value="InterPro"/>
</dbReference>
<dbReference type="PANTHER" id="PTHR34978">
    <property type="entry name" value="POSSIBLE SENSOR-TRANSDUCER PROTEIN BLAR"/>
    <property type="match status" value="1"/>
</dbReference>
<keyword evidence="2" id="KW-0812">Transmembrane</keyword>
<dbReference type="AlphaFoldDB" id="A0A285NC23"/>
<dbReference type="SUPFAM" id="SSF56601">
    <property type="entry name" value="beta-lactamase/transpeptidase-like"/>
    <property type="match status" value="1"/>
</dbReference>
<feature type="domain" description="Peptidase M56" evidence="4">
    <location>
        <begin position="5"/>
        <end position="301"/>
    </location>
</feature>
<evidence type="ECO:0000259" key="3">
    <source>
        <dbReference type="Pfam" id="PF00905"/>
    </source>
</evidence>
<dbReference type="RefSeq" id="WP_097039733.1">
    <property type="nucleotide sequence ID" value="NZ_OBEK01000001.1"/>
</dbReference>
<protein>
    <submittedName>
        <fullName evidence="5">Bla regulator protein blaR1</fullName>
    </submittedName>
</protein>
<organism evidence="5 6">
    <name type="scientific">Terribacillus aidingensis</name>
    <dbReference type="NCBI Taxonomy" id="586416"/>
    <lineage>
        <taxon>Bacteria</taxon>
        <taxon>Bacillati</taxon>
        <taxon>Bacillota</taxon>
        <taxon>Bacilli</taxon>
        <taxon>Bacillales</taxon>
        <taxon>Bacillaceae</taxon>
        <taxon>Terribacillus</taxon>
    </lineage>
</organism>
<dbReference type="PANTHER" id="PTHR34978:SF3">
    <property type="entry name" value="SLR0241 PROTEIN"/>
    <property type="match status" value="1"/>
</dbReference>
<feature type="transmembrane region" description="Helical" evidence="2">
    <location>
        <begin position="6"/>
        <end position="23"/>
    </location>
</feature>
<feature type="transmembrane region" description="Helical" evidence="2">
    <location>
        <begin position="166"/>
        <end position="184"/>
    </location>
</feature>
<dbReference type="InterPro" id="IPR012338">
    <property type="entry name" value="Beta-lactam/transpept-like"/>
</dbReference>
<dbReference type="OrthoDB" id="9762883at2"/>